<evidence type="ECO:0000259" key="1">
    <source>
        <dbReference type="Pfam" id="PF05175"/>
    </source>
</evidence>
<name>A0ABP0JYK9_9DINO</name>
<reference evidence="2 3" key="1">
    <citation type="submission" date="2024-02" db="EMBL/GenBank/DDBJ databases">
        <authorList>
            <person name="Chen Y."/>
            <person name="Shah S."/>
            <person name="Dougan E. K."/>
            <person name="Thang M."/>
            <person name="Chan C."/>
        </authorList>
    </citation>
    <scope>NUCLEOTIDE SEQUENCE [LARGE SCALE GENOMIC DNA]</scope>
</reference>
<accession>A0ABP0JYK9</accession>
<evidence type="ECO:0000313" key="3">
    <source>
        <dbReference type="Proteomes" id="UP001642484"/>
    </source>
</evidence>
<protein>
    <recommendedName>
        <fullName evidence="1">Methyltransferase small domain-containing protein</fullName>
    </recommendedName>
</protein>
<dbReference type="PROSITE" id="PS00092">
    <property type="entry name" value="N6_MTASE"/>
    <property type="match status" value="1"/>
</dbReference>
<keyword evidence="3" id="KW-1185">Reference proteome</keyword>
<sequence>MAVTCASEGLYLGRLSLLEGELRVGTTDREVRRFFADWNHRIIGNGLLCARGAGVRRTFLARVGLRLGNLHARLPPPPSFQRLMQKDHQALQRRLGNKDAAWSGRTEHQAQHVDFDGLALQVPPGVFVPRRSALPSVEAGHELAQATGATRLLDCGTGSGCIALALLRRLPHATVVAIDQDVNAVACARQNAQALGLEERAKVHQMRFDELRDVVDDAGFDLAVSNPPYLPERLMSHVGYARELQSQSVKAFAAGEDGLGAYRQLAECLPDVLKDQASVVMSCQPGKAAWAAQPFIALGYEATPRDAAVQQILALTTDPDGPPTTGIEEVDEISNLAGVTLQYGNHVTAGSLESLRWATYDAAGAKKQPPERPPPPDLVDGIWAVTYQPWYTGSWSEPAGDPIWCFLLWLARVGNATYEPHGGTVPGASGECSVFRLLGDASRFQFSEDFQQAEIIPKGHFGWADGEVARASLGGRPSQAVSRCKSARESRAMRGITRNYMVQADSSVKGDHWERFQGLRPVFQKMIGATSQKERR</sequence>
<dbReference type="Proteomes" id="UP001642484">
    <property type="component" value="Unassembled WGS sequence"/>
</dbReference>
<dbReference type="InterPro" id="IPR050320">
    <property type="entry name" value="N5-glutamine_MTase"/>
</dbReference>
<dbReference type="InterPro" id="IPR002052">
    <property type="entry name" value="DNA_methylase_N6_adenine_CS"/>
</dbReference>
<proteinExistence type="predicted"/>
<dbReference type="Gene3D" id="3.40.50.150">
    <property type="entry name" value="Vaccinia Virus protein VP39"/>
    <property type="match status" value="1"/>
</dbReference>
<dbReference type="SUPFAM" id="SSF53335">
    <property type="entry name" value="S-adenosyl-L-methionine-dependent methyltransferases"/>
    <property type="match status" value="1"/>
</dbReference>
<organism evidence="2 3">
    <name type="scientific">Durusdinium trenchii</name>
    <dbReference type="NCBI Taxonomy" id="1381693"/>
    <lineage>
        <taxon>Eukaryota</taxon>
        <taxon>Sar</taxon>
        <taxon>Alveolata</taxon>
        <taxon>Dinophyceae</taxon>
        <taxon>Suessiales</taxon>
        <taxon>Symbiodiniaceae</taxon>
        <taxon>Durusdinium</taxon>
    </lineage>
</organism>
<gene>
    <name evidence="2" type="ORF">CCMP2556_LOCUS13729</name>
</gene>
<comment type="caution">
    <text evidence="2">The sequence shown here is derived from an EMBL/GenBank/DDBJ whole genome shotgun (WGS) entry which is preliminary data.</text>
</comment>
<feature type="domain" description="Methyltransferase small" evidence="1">
    <location>
        <begin position="148"/>
        <end position="232"/>
    </location>
</feature>
<dbReference type="InterPro" id="IPR007848">
    <property type="entry name" value="Small_mtfrase_dom"/>
</dbReference>
<dbReference type="InterPro" id="IPR029063">
    <property type="entry name" value="SAM-dependent_MTases_sf"/>
</dbReference>
<dbReference type="Pfam" id="PF05175">
    <property type="entry name" value="MTS"/>
    <property type="match status" value="1"/>
</dbReference>
<dbReference type="EMBL" id="CAXAMN010006891">
    <property type="protein sequence ID" value="CAK9019606.1"/>
    <property type="molecule type" value="Genomic_DNA"/>
</dbReference>
<dbReference type="PANTHER" id="PTHR18895">
    <property type="entry name" value="HEMK METHYLTRANSFERASE"/>
    <property type="match status" value="1"/>
</dbReference>
<dbReference type="CDD" id="cd02440">
    <property type="entry name" value="AdoMet_MTases"/>
    <property type="match status" value="1"/>
</dbReference>
<evidence type="ECO:0000313" key="2">
    <source>
        <dbReference type="EMBL" id="CAK9019606.1"/>
    </source>
</evidence>
<dbReference type="PANTHER" id="PTHR18895:SF74">
    <property type="entry name" value="MTRF1L RELEASE FACTOR GLUTAMINE METHYLTRANSFERASE"/>
    <property type="match status" value="1"/>
</dbReference>